<dbReference type="InterPro" id="IPR040485">
    <property type="entry name" value="XPO1_repeat_3"/>
</dbReference>
<protein>
    <submittedName>
        <fullName evidence="8">Exportin-1-like protein</fullName>
    </submittedName>
</protein>
<dbReference type="InterPro" id="IPR001494">
    <property type="entry name" value="Importin-beta_N"/>
</dbReference>
<evidence type="ECO:0000256" key="2">
    <source>
        <dbReference type="ARBA" id="ARBA00009466"/>
    </source>
</evidence>
<dbReference type="InterPro" id="IPR041123">
    <property type="entry name" value="CRM1_repeat"/>
</dbReference>
<dbReference type="InterPro" id="IPR045065">
    <property type="entry name" value="XPO1/5"/>
</dbReference>
<dbReference type="Pfam" id="PF03810">
    <property type="entry name" value="IBN_N"/>
    <property type="match status" value="1"/>
</dbReference>
<comment type="subcellular location">
    <subcellularLocation>
        <location evidence="1">Nucleus</location>
    </subcellularLocation>
</comment>
<dbReference type="InterPro" id="IPR011989">
    <property type="entry name" value="ARM-like"/>
</dbReference>
<dbReference type="InterPro" id="IPR041235">
    <property type="entry name" value="Exp1_repeat_2"/>
</dbReference>
<dbReference type="PANTHER" id="PTHR11223:SF2">
    <property type="entry name" value="EXPORTIN-1"/>
    <property type="match status" value="1"/>
</dbReference>
<evidence type="ECO:0000313" key="8">
    <source>
        <dbReference type="EMBL" id="OTF69145.1"/>
    </source>
</evidence>
<accession>A0A1Y3APN6</accession>
<reference evidence="8 9" key="1">
    <citation type="submission" date="2017-03" db="EMBL/GenBank/DDBJ databases">
        <title>Genome Survey of Euroglyphus maynei.</title>
        <authorList>
            <person name="Arlian L.G."/>
            <person name="Morgan M.S."/>
            <person name="Rider S.D."/>
        </authorList>
    </citation>
    <scope>NUCLEOTIDE SEQUENCE [LARGE SCALE GENOMIC DNA]</scope>
    <source>
        <strain evidence="8">Arlian Lab</strain>
        <tissue evidence="8">Whole body</tissue>
    </source>
</reference>
<dbReference type="GO" id="GO:0000055">
    <property type="term" value="P:ribosomal large subunit export from nucleus"/>
    <property type="evidence" value="ECO:0007669"/>
    <property type="project" value="TreeGrafter"/>
</dbReference>
<dbReference type="PROSITE" id="PS50166">
    <property type="entry name" value="IMPORTIN_B_NT"/>
    <property type="match status" value="1"/>
</dbReference>
<keyword evidence="4" id="KW-0653">Protein transport</keyword>
<evidence type="ECO:0000256" key="4">
    <source>
        <dbReference type="ARBA" id="ARBA00022927"/>
    </source>
</evidence>
<dbReference type="SMART" id="SM00913">
    <property type="entry name" value="IBN_N"/>
    <property type="match status" value="1"/>
</dbReference>
<name>A0A1Y3APN6_EURMA</name>
<dbReference type="Pfam" id="PF08389">
    <property type="entry name" value="Xpo1"/>
    <property type="match status" value="1"/>
</dbReference>
<dbReference type="PANTHER" id="PTHR11223">
    <property type="entry name" value="EXPORTIN 1/5"/>
    <property type="match status" value="1"/>
</dbReference>
<dbReference type="GO" id="GO:0005634">
    <property type="term" value="C:nucleus"/>
    <property type="evidence" value="ECO:0007669"/>
    <property type="project" value="UniProtKB-SubCell"/>
</dbReference>
<evidence type="ECO:0000256" key="5">
    <source>
        <dbReference type="ARBA" id="ARBA00023242"/>
    </source>
</evidence>
<dbReference type="GO" id="GO:0005737">
    <property type="term" value="C:cytoplasm"/>
    <property type="evidence" value="ECO:0007669"/>
    <property type="project" value="TreeGrafter"/>
</dbReference>
<evidence type="ECO:0000256" key="3">
    <source>
        <dbReference type="ARBA" id="ARBA00022448"/>
    </source>
</evidence>
<keyword evidence="9" id="KW-1185">Reference proteome</keyword>
<comment type="caution">
    <text evidence="8">The sequence shown here is derived from an EMBL/GenBank/DDBJ whole genome shotgun (WGS) entry which is preliminary data.</text>
</comment>
<dbReference type="Pfam" id="PF18777">
    <property type="entry name" value="CRM1_repeat"/>
    <property type="match status" value="1"/>
</dbReference>
<dbReference type="GO" id="GO:0000056">
    <property type="term" value="P:ribosomal small subunit export from nucleus"/>
    <property type="evidence" value="ECO:0007669"/>
    <property type="project" value="TreeGrafter"/>
</dbReference>
<dbReference type="EMBL" id="MUJZ01072015">
    <property type="protein sequence ID" value="OTF69145.1"/>
    <property type="molecule type" value="Genomic_DNA"/>
</dbReference>
<feature type="domain" description="Importin N-terminal" evidence="7">
    <location>
        <begin position="96"/>
        <end position="162"/>
    </location>
</feature>
<dbReference type="SUPFAM" id="SSF48371">
    <property type="entry name" value="ARM repeat"/>
    <property type="match status" value="1"/>
</dbReference>
<keyword evidence="3" id="KW-0813">Transport</keyword>
<feature type="region of interest" description="Disordered" evidence="6">
    <location>
        <begin position="1"/>
        <end position="24"/>
    </location>
</feature>
<dbReference type="InterPro" id="IPR013598">
    <property type="entry name" value="Exportin-1/Importin-b-like"/>
</dbReference>
<dbReference type="AlphaFoldDB" id="A0A1Y3APN6"/>
<dbReference type="Gene3D" id="1.25.10.10">
    <property type="entry name" value="Leucine-rich Repeat Variant"/>
    <property type="match status" value="1"/>
</dbReference>
<dbReference type="InterPro" id="IPR016024">
    <property type="entry name" value="ARM-type_fold"/>
</dbReference>
<sequence>MDSMDSSAMFCPPQAQTTVPTSTSPVVNQINGTANNHITMLNNTSNNTVSAVNQYDTLTVESANKLLNFKSVFDIQLLEQVIECLYTTQGQPQKIAQEILTRFKEHPDSWTRVDGILEYAKSKETKYFALQVLENLIKTRWKIIPENQCENIKKFIVALIIKTSTNPVSMEQDKVYLNKLNMILVQILKQDWPKKWPNFISDICASSKKSETLCMNNMTILKLLSEELFDFSTGQLTQAKSKHLKDTMCQHFREVFSLCQYVLEDSRNEKLIYCTLETLLRFLNWIPLGYIFETGLINALIFKFFPYDLFRNITLKCLTEIANIGVDSYDEVYCLMFVTFMLQLNKILPNPEDLKTLYETGIEENQNFVQNLAMFLSTLLKKRGQLYETESMRKQLLMAVMYLIVISQVEDVEVFKICLEYWGSLTEQLYKECPLDDRVVASSTIPMRRLIYEEMLSKLRYIMIGRMAKPEEVLVVENEQGEVVREFMKDTDSIQLYNNMRETLVYLTHLNSQDTENIMNEKLKKQVDGTEWSWKNLNTLCWAIGSISGAMLEEEERKFLVTVIKELLGLCEQKRGKDNKAIIASNIMYVVGQYPRFLRAYWKFLKTVVNKLFEFMHETHDGVQDMACDTFIKIANKCRRHFITIQPGEVQPFIDEILENMATVINQLEPHQIHTFYEAVGYMISAQTDEKIQEKLIQNYMTLPNQVWNDIIRKAAVNVDFLTDHIAIKQLDNIIKTNYHACKALGFRYIQQLKFIYMDMLSLYKVMSQHISAAIAKNGEAVMKQPIIRSMRGLKKEILKLINEWVDHSDVILESFIESLLDAILHDYKMCPVPSAREPEVLSTMSTVIKKITVCYSDEMNPEVPTIFVAVFECTLEMINKDFEEYPEHRINFYILLQQVVTHCFSALLNTLPNQFKLVLDSIIWALKHTMRNVADTGLKILLTLMENMMNQPAEMRNCFFQTYYTDIMQHMFSVVTDTSHSAGLTMQARILAFMFEIVDMNKITAPLNPALQNGVATASGANQQQALVQQQYDNVQFVKDFVSSLLKSAFSHLTDAQIQVTVQGFFNLNHDVVAFKEHLRDFLVQIREFSGEDDSDLFLEERLAELQKKEEEKRRRQLSVPGIINPYDLPDAMDDN</sequence>
<feature type="region of interest" description="Disordered" evidence="6">
    <location>
        <begin position="1111"/>
        <end position="1137"/>
    </location>
</feature>
<dbReference type="Pfam" id="PF18787">
    <property type="entry name" value="CRM1_repeat_3"/>
    <property type="match status" value="1"/>
</dbReference>
<keyword evidence="5" id="KW-0539">Nucleus</keyword>
<proteinExistence type="inferred from homology"/>
<evidence type="ECO:0000313" key="9">
    <source>
        <dbReference type="Proteomes" id="UP000194236"/>
    </source>
</evidence>
<dbReference type="GO" id="GO:0006611">
    <property type="term" value="P:protein export from nucleus"/>
    <property type="evidence" value="ECO:0007669"/>
    <property type="project" value="InterPro"/>
</dbReference>
<gene>
    <name evidence="8" type="ORF">BLA29_001052</name>
</gene>
<evidence type="ECO:0000256" key="6">
    <source>
        <dbReference type="SAM" id="MobiDB-lite"/>
    </source>
</evidence>
<dbReference type="Pfam" id="PF18784">
    <property type="entry name" value="CRM1_repeat_2"/>
    <property type="match status" value="1"/>
</dbReference>
<feature type="compositionally biased region" description="Low complexity" evidence="6">
    <location>
        <begin position="12"/>
        <end position="24"/>
    </location>
</feature>
<dbReference type="GO" id="GO:0031267">
    <property type="term" value="F:small GTPase binding"/>
    <property type="evidence" value="ECO:0007669"/>
    <property type="project" value="InterPro"/>
</dbReference>
<dbReference type="OrthoDB" id="27218at2759"/>
<organism evidence="8 9">
    <name type="scientific">Euroglyphus maynei</name>
    <name type="common">Mayne's house dust mite</name>
    <dbReference type="NCBI Taxonomy" id="6958"/>
    <lineage>
        <taxon>Eukaryota</taxon>
        <taxon>Metazoa</taxon>
        <taxon>Ecdysozoa</taxon>
        <taxon>Arthropoda</taxon>
        <taxon>Chelicerata</taxon>
        <taxon>Arachnida</taxon>
        <taxon>Acari</taxon>
        <taxon>Acariformes</taxon>
        <taxon>Sarcoptiformes</taxon>
        <taxon>Astigmata</taxon>
        <taxon>Psoroptidia</taxon>
        <taxon>Analgoidea</taxon>
        <taxon>Pyroglyphidae</taxon>
        <taxon>Pyroglyphinae</taxon>
        <taxon>Euroglyphus</taxon>
    </lineage>
</organism>
<evidence type="ECO:0000256" key="1">
    <source>
        <dbReference type="ARBA" id="ARBA00004123"/>
    </source>
</evidence>
<dbReference type="SMART" id="SM01102">
    <property type="entry name" value="CRM1_C"/>
    <property type="match status" value="1"/>
</dbReference>
<dbReference type="GO" id="GO:0005049">
    <property type="term" value="F:nuclear export signal receptor activity"/>
    <property type="evidence" value="ECO:0007669"/>
    <property type="project" value="InterPro"/>
</dbReference>
<dbReference type="FunFam" id="1.25.10.10:FF:000022">
    <property type="entry name" value="protein EXPORTIN 1A"/>
    <property type="match status" value="1"/>
</dbReference>
<dbReference type="InterPro" id="IPR014877">
    <property type="entry name" value="XPO1_C_dom"/>
</dbReference>
<comment type="similarity">
    <text evidence="2">Belongs to the exportin family.</text>
</comment>
<evidence type="ECO:0000259" key="7">
    <source>
        <dbReference type="PROSITE" id="PS50166"/>
    </source>
</evidence>
<dbReference type="Proteomes" id="UP000194236">
    <property type="component" value="Unassembled WGS sequence"/>
</dbReference>
<dbReference type="Pfam" id="PF08767">
    <property type="entry name" value="CRM1_C"/>
    <property type="match status" value="1"/>
</dbReference>